<feature type="transmembrane region" description="Helical" evidence="6">
    <location>
        <begin position="455"/>
        <end position="470"/>
    </location>
</feature>
<comment type="caution">
    <text evidence="7">The sequence shown here is derived from an EMBL/GenBank/DDBJ whole genome shotgun (WGS) entry which is preliminary data.</text>
</comment>
<dbReference type="RefSeq" id="WP_063208018.1">
    <property type="nucleotide sequence ID" value="NZ_LUKD01000006.1"/>
</dbReference>
<reference evidence="7 8" key="1">
    <citation type="submission" date="2016-03" db="EMBL/GenBank/DDBJ databases">
        <authorList>
            <person name="Ploux O."/>
        </authorList>
    </citation>
    <scope>NUCLEOTIDE SEQUENCE [LARGE SCALE GENOMIC DNA]</scope>
    <source>
        <strain evidence="7 8">EC13</strain>
    </source>
</reference>
<dbReference type="Gene3D" id="1.10.357.140">
    <property type="entry name" value="UbiA prenyltransferase"/>
    <property type="match status" value="1"/>
</dbReference>
<dbReference type="InterPro" id="IPR044878">
    <property type="entry name" value="UbiA_sf"/>
</dbReference>
<evidence type="ECO:0000256" key="4">
    <source>
        <dbReference type="ARBA" id="ARBA00022989"/>
    </source>
</evidence>
<proteinExistence type="predicted"/>
<dbReference type="InterPro" id="IPR039653">
    <property type="entry name" value="Prenyltransferase"/>
</dbReference>
<evidence type="ECO:0000256" key="2">
    <source>
        <dbReference type="ARBA" id="ARBA00022475"/>
    </source>
</evidence>
<dbReference type="GO" id="GO:0005886">
    <property type="term" value="C:plasma membrane"/>
    <property type="evidence" value="ECO:0007669"/>
    <property type="project" value="TreeGrafter"/>
</dbReference>
<dbReference type="OrthoDB" id="9803632at2"/>
<feature type="transmembrane region" description="Helical" evidence="6">
    <location>
        <begin position="382"/>
        <end position="405"/>
    </location>
</feature>
<evidence type="ECO:0000256" key="3">
    <source>
        <dbReference type="ARBA" id="ARBA00022692"/>
    </source>
</evidence>
<dbReference type="GO" id="GO:0009247">
    <property type="term" value="P:glycolipid biosynthetic process"/>
    <property type="evidence" value="ECO:0007669"/>
    <property type="project" value="TreeGrafter"/>
</dbReference>
<evidence type="ECO:0000256" key="5">
    <source>
        <dbReference type="ARBA" id="ARBA00023136"/>
    </source>
</evidence>
<feature type="transmembrane region" description="Helical" evidence="6">
    <location>
        <begin position="417"/>
        <end position="435"/>
    </location>
</feature>
<keyword evidence="5 6" id="KW-0472">Membrane</keyword>
<keyword evidence="2" id="KW-1003">Cell membrane</keyword>
<feature type="transmembrane region" description="Helical" evidence="6">
    <location>
        <begin position="313"/>
        <end position="330"/>
    </location>
</feature>
<keyword evidence="4 6" id="KW-1133">Transmembrane helix</keyword>
<gene>
    <name evidence="7" type="ORF">AZI87_13105</name>
</gene>
<organism evidence="7 8">
    <name type="scientific">Bdellovibrio bacteriovorus</name>
    <dbReference type="NCBI Taxonomy" id="959"/>
    <lineage>
        <taxon>Bacteria</taxon>
        <taxon>Pseudomonadati</taxon>
        <taxon>Bdellovibrionota</taxon>
        <taxon>Bdellovibrionia</taxon>
        <taxon>Bdellovibrionales</taxon>
        <taxon>Pseudobdellovibrionaceae</taxon>
        <taxon>Bdellovibrio</taxon>
    </lineage>
</organism>
<dbReference type="Proteomes" id="UP000075799">
    <property type="component" value="Unassembled WGS sequence"/>
</dbReference>
<dbReference type="SUPFAM" id="SSF56784">
    <property type="entry name" value="HAD-like"/>
    <property type="match status" value="1"/>
</dbReference>
<name>A0A162G2T9_BDEBC</name>
<protein>
    <recommendedName>
        <fullName evidence="9">UbiA family prenyltransferase</fullName>
    </recommendedName>
</protein>
<dbReference type="PANTHER" id="PTHR11048">
    <property type="entry name" value="PRENYLTRANSFERASES"/>
    <property type="match status" value="1"/>
</dbReference>
<evidence type="ECO:0000256" key="1">
    <source>
        <dbReference type="ARBA" id="ARBA00004141"/>
    </source>
</evidence>
<accession>A0A162G2T9</accession>
<evidence type="ECO:0008006" key="9">
    <source>
        <dbReference type="Google" id="ProtNLM"/>
    </source>
</evidence>
<dbReference type="Gene3D" id="3.40.50.1000">
    <property type="entry name" value="HAD superfamily/HAD-like"/>
    <property type="match status" value="1"/>
</dbReference>
<comment type="subcellular location">
    <subcellularLocation>
        <location evidence="1">Membrane</location>
        <topology evidence="1">Multi-pass membrane protein</topology>
    </subcellularLocation>
</comment>
<dbReference type="NCBIfam" id="NF006088">
    <property type="entry name" value="PRK08238.1"/>
    <property type="match status" value="1"/>
</dbReference>
<evidence type="ECO:0000313" key="8">
    <source>
        <dbReference type="Proteomes" id="UP000075799"/>
    </source>
</evidence>
<dbReference type="EMBL" id="LUKD01000006">
    <property type="protein sequence ID" value="KYG64180.1"/>
    <property type="molecule type" value="Genomic_DNA"/>
</dbReference>
<dbReference type="GO" id="GO:0016765">
    <property type="term" value="F:transferase activity, transferring alkyl or aryl (other than methyl) groups"/>
    <property type="evidence" value="ECO:0007669"/>
    <property type="project" value="InterPro"/>
</dbReference>
<feature type="transmembrane region" description="Helical" evidence="6">
    <location>
        <begin position="264"/>
        <end position="283"/>
    </location>
</feature>
<feature type="transmembrane region" description="Helical" evidence="6">
    <location>
        <begin position="342"/>
        <end position="361"/>
    </location>
</feature>
<dbReference type="Pfam" id="PF01040">
    <property type="entry name" value="UbiA"/>
    <property type="match status" value="1"/>
</dbReference>
<dbReference type="InterPro" id="IPR023214">
    <property type="entry name" value="HAD_sf"/>
</dbReference>
<dbReference type="InterPro" id="IPR036412">
    <property type="entry name" value="HAD-like_sf"/>
</dbReference>
<keyword evidence="3 6" id="KW-0812">Transmembrane</keyword>
<dbReference type="AlphaFoldDB" id="A0A162G2T9"/>
<sequence length="471" mass="53289">MKHFIVCDLDDCLLKTDLLYEQWLVLLKSKPLVFLASPFWLIYGKAHFKTKLAQHVPQTPHLVPLRNDVVTYLKEQRDLNKCDLILASASPYVWVNEISQRLDLFSHVIGSDANTNLKGLQKLNAIKSSIGSTPFSYVGDAFADLAIWRESTEVVAVNPSKALQHQIAKLNKPTTILKDETKPTWKLLAKQIRPHQWIKNILVFLPALAGHKFLNYQTILLGLLAFAGFSLAASFVYVLNDLLDLKSDRNHHTKKYRPFASGDLKIKWGVLLLSSLLLGVALISSYLPIQYSGWIITYLTLNLAYSFYLKQSVVVDILILSMMYTLRIFAGSAATSVPVSEWLLSFSTLFFFSLACVKRYTEIIRSKNKITLDGRGYRQIDYPMVQGLGVGSGLLSVLIVLLYLQSSDVRSLYSTPQNLWFTTPVLLFWISRIWILTNRDEIHDDPVVFAVKDKISWICLAILGLVFGTAL</sequence>
<evidence type="ECO:0000256" key="6">
    <source>
        <dbReference type="SAM" id="Phobius"/>
    </source>
</evidence>
<dbReference type="PANTHER" id="PTHR11048:SF5">
    <property type="entry name" value="DECAPRENYL-PHOSPHATE PHOSPHORIBOSYLTRANSFERASE"/>
    <property type="match status" value="1"/>
</dbReference>
<evidence type="ECO:0000313" key="7">
    <source>
        <dbReference type="EMBL" id="KYG64180.1"/>
    </source>
</evidence>
<dbReference type="CDD" id="cd13963">
    <property type="entry name" value="PT_UbiA_2"/>
    <property type="match status" value="1"/>
</dbReference>
<dbReference type="InterPro" id="IPR000537">
    <property type="entry name" value="UbiA_prenyltransferase"/>
</dbReference>
<feature type="transmembrane region" description="Helical" evidence="6">
    <location>
        <begin position="220"/>
        <end position="243"/>
    </location>
</feature>